<dbReference type="RefSeq" id="WP_306734725.1">
    <property type="nucleotide sequence ID" value="NZ_JANHAX010000001.1"/>
</dbReference>
<accession>A0AAE4B5P6</accession>
<organism evidence="1 2">
    <name type="scientific">Marimonas arenosa</name>
    <dbReference type="NCBI Taxonomy" id="1795305"/>
    <lineage>
        <taxon>Bacteria</taxon>
        <taxon>Pseudomonadati</taxon>
        <taxon>Pseudomonadota</taxon>
        <taxon>Alphaproteobacteria</taxon>
        <taxon>Rhodobacterales</taxon>
        <taxon>Paracoccaceae</taxon>
        <taxon>Marimonas</taxon>
    </lineage>
</organism>
<sequence>MPLALDDPAWGTLPDAYGHTETGQRIARLTEQWDAEEANDLFWSCLCHQDTLYPATFAALPHIVALGGDLTGKPRRDIAGFLGYVGHVAQQPIHVCGGMFDTPWTENPAQWKNKGLESILPEALALFPRIAELEEIAFLEEEDESAYHHAAGFLAAHGFDDLASFILCRENGSFVCDSCGRLHEWILFGDRIAYYDDVSQNDYGGMIVEDVSLIDWKQGAPDHAAGFAVPRVLSDPALDCLRVLLAKRADPITAALARFWRSGIGCATCDWTGELS</sequence>
<gene>
    <name evidence="1" type="ORF">NO357_06170</name>
</gene>
<evidence type="ECO:0000313" key="2">
    <source>
        <dbReference type="Proteomes" id="UP001226762"/>
    </source>
</evidence>
<keyword evidence="2" id="KW-1185">Reference proteome</keyword>
<evidence type="ECO:0000313" key="1">
    <source>
        <dbReference type="EMBL" id="MDQ2089481.1"/>
    </source>
</evidence>
<dbReference type="EMBL" id="JANHAX010000001">
    <property type="protein sequence ID" value="MDQ2089481.1"/>
    <property type="molecule type" value="Genomic_DNA"/>
</dbReference>
<comment type="caution">
    <text evidence="1">The sequence shown here is derived from an EMBL/GenBank/DDBJ whole genome shotgun (WGS) entry which is preliminary data.</text>
</comment>
<dbReference type="AlphaFoldDB" id="A0AAE4B5P6"/>
<reference evidence="1" key="1">
    <citation type="submission" date="2022-07" db="EMBL/GenBank/DDBJ databases">
        <authorList>
            <person name="Otstavnykh N."/>
            <person name="Isaeva M."/>
            <person name="Bystritskaya E."/>
        </authorList>
    </citation>
    <scope>NUCLEOTIDE SEQUENCE</scope>
    <source>
        <strain evidence="1">KCTC 52189</strain>
    </source>
</reference>
<proteinExistence type="predicted"/>
<dbReference type="Proteomes" id="UP001226762">
    <property type="component" value="Unassembled WGS sequence"/>
</dbReference>
<reference evidence="1" key="2">
    <citation type="submission" date="2023-02" db="EMBL/GenBank/DDBJ databases">
        <title>'Rhodoalgimonas zhirmunskyi' gen. nov., isolated from a red alga.</title>
        <authorList>
            <person name="Nedashkovskaya O.I."/>
            <person name="Otstavnykh N.Y."/>
            <person name="Bystritskaya E.P."/>
            <person name="Balabanova L.A."/>
            <person name="Isaeva M.P."/>
        </authorList>
    </citation>
    <scope>NUCLEOTIDE SEQUENCE</scope>
    <source>
        <strain evidence="1">KCTC 52189</strain>
    </source>
</reference>
<protein>
    <submittedName>
        <fullName evidence="1">Uncharacterized protein</fullName>
    </submittedName>
</protein>
<name>A0AAE4B5P6_9RHOB</name>